<gene>
    <name evidence="4" type="ORF">SAMN05661012_03040</name>
</gene>
<keyword evidence="2" id="KW-0812">Transmembrane</keyword>
<accession>A0A1K1QUV9</accession>
<dbReference type="InterPro" id="IPR000601">
    <property type="entry name" value="PKD_dom"/>
</dbReference>
<feature type="domain" description="PKD" evidence="3">
    <location>
        <begin position="69"/>
        <end position="131"/>
    </location>
</feature>
<evidence type="ECO:0000313" key="4">
    <source>
        <dbReference type="EMBL" id="SFW63086.1"/>
    </source>
</evidence>
<dbReference type="Pfam" id="PF18911">
    <property type="entry name" value="PKD_4"/>
    <property type="match status" value="1"/>
</dbReference>
<dbReference type="Proteomes" id="UP000183788">
    <property type="component" value="Unassembled WGS sequence"/>
</dbReference>
<reference evidence="4 5" key="1">
    <citation type="submission" date="2016-11" db="EMBL/GenBank/DDBJ databases">
        <authorList>
            <person name="Jaros S."/>
            <person name="Januszkiewicz K."/>
            <person name="Wedrychowicz H."/>
        </authorList>
    </citation>
    <scope>NUCLEOTIDE SEQUENCE [LARGE SCALE GENOMIC DNA]</scope>
    <source>
        <strain evidence="4 5">DSM 784</strain>
    </source>
</reference>
<dbReference type="STRING" id="1004.SAMN05661012_03040"/>
<evidence type="ECO:0000256" key="2">
    <source>
        <dbReference type="SAM" id="Phobius"/>
    </source>
</evidence>
<feature type="transmembrane region" description="Helical" evidence="2">
    <location>
        <begin position="35"/>
        <end position="55"/>
    </location>
</feature>
<dbReference type="PROSITE" id="PS50093">
    <property type="entry name" value="PKD"/>
    <property type="match status" value="1"/>
</dbReference>
<dbReference type="Gene3D" id="2.60.40.10">
    <property type="entry name" value="Immunoglobulins"/>
    <property type="match status" value="2"/>
</dbReference>
<keyword evidence="2" id="KW-1133">Transmembrane helix</keyword>
<protein>
    <submittedName>
        <fullName evidence="4">PKD domain-containing protein</fullName>
    </submittedName>
</protein>
<dbReference type="EMBL" id="FPIZ01000009">
    <property type="protein sequence ID" value="SFW63086.1"/>
    <property type="molecule type" value="Genomic_DNA"/>
</dbReference>
<organism evidence="4 5">
    <name type="scientific">Chitinophaga sancti</name>
    <dbReference type="NCBI Taxonomy" id="1004"/>
    <lineage>
        <taxon>Bacteria</taxon>
        <taxon>Pseudomonadati</taxon>
        <taxon>Bacteroidota</taxon>
        <taxon>Chitinophagia</taxon>
        <taxon>Chitinophagales</taxon>
        <taxon>Chitinophagaceae</taxon>
        <taxon>Chitinophaga</taxon>
    </lineage>
</organism>
<proteinExistence type="predicted"/>
<evidence type="ECO:0000256" key="1">
    <source>
        <dbReference type="SAM" id="MobiDB-lite"/>
    </source>
</evidence>
<feature type="region of interest" description="Disordered" evidence="1">
    <location>
        <begin position="249"/>
        <end position="272"/>
    </location>
</feature>
<dbReference type="CDD" id="cd00146">
    <property type="entry name" value="PKD"/>
    <property type="match status" value="1"/>
</dbReference>
<evidence type="ECO:0000259" key="3">
    <source>
        <dbReference type="PROSITE" id="PS50093"/>
    </source>
</evidence>
<name>A0A1K1QUV9_9BACT</name>
<dbReference type="SUPFAM" id="SSF49299">
    <property type="entry name" value="PKD domain"/>
    <property type="match status" value="2"/>
</dbReference>
<sequence length="361" mass="40121">MQKYEKPMAPRKSANERKVTTYRPFSKITNHIDPMVLYTFLALLSISMIILAFQVTGREDCSQISIELASRNNAGKHTSFSTGEVITFKAATTAGSDSGLTWDFGDSTATTSGLQVYHAFTKAGTYMVTLSHGKCTWNQEVIIINALADNTPAPAADLYPTIDGPEEILAGRAVTFTNSTANANTWQWQLLQRGAEVHSGRSVTYTFSSPGERILSLIINGDSSKMVTKHIMVFPAQSNHKVPDFTPMPFPDENKTPEPAPVPAAPEKPKVPSVSDDEFKFMLSQVVDKQKNASDFSAYLCENINARVLLNDKDTDTFSHFCSRIRGKRRFKIEVVNLIKDQNGCVKEIRVRYDKKFLGIF</sequence>
<dbReference type="InterPro" id="IPR013783">
    <property type="entry name" value="Ig-like_fold"/>
</dbReference>
<keyword evidence="2" id="KW-0472">Membrane</keyword>
<dbReference type="AlphaFoldDB" id="A0A1K1QUV9"/>
<evidence type="ECO:0000313" key="5">
    <source>
        <dbReference type="Proteomes" id="UP000183788"/>
    </source>
</evidence>
<dbReference type="InterPro" id="IPR035986">
    <property type="entry name" value="PKD_dom_sf"/>
</dbReference>